<dbReference type="Pfam" id="PF02843">
    <property type="entry name" value="GARS_C"/>
    <property type="match status" value="1"/>
</dbReference>
<evidence type="ECO:0000256" key="11">
    <source>
        <dbReference type="ARBA" id="ARBA00042864"/>
    </source>
</evidence>
<dbReference type="FunFam" id="3.90.600.10:FF:000001">
    <property type="entry name" value="Trifunctional purine biosynthetic protein adenosine-3"/>
    <property type="match status" value="1"/>
</dbReference>
<proteinExistence type="inferred from homology"/>
<organism evidence="15">
    <name type="scientific">Acetithermum autotrophicum</name>
    <dbReference type="NCBI Taxonomy" id="1446466"/>
    <lineage>
        <taxon>Bacteria</taxon>
        <taxon>Candidatus Bipolaricaulota</taxon>
        <taxon>Candidatus Acetithermum</taxon>
    </lineage>
</organism>
<keyword evidence="8 13" id="KW-0067">ATP-binding</keyword>
<evidence type="ECO:0000256" key="4">
    <source>
        <dbReference type="ARBA" id="ARBA00013255"/>
    </source>
</evidence>
<dbReference type="InterPro" id="IPR011761">
    <property type="entry name" value="ATP-grasp"/>
</dbReference>
<evidence type="ECO:0000313" key="15">
    <source>
        <dbReference type="EMBL" id="BAL58862.1"/>
    </source>
</evidence>
<dbReference type="InterPro" id="IPR020562">
    <property type="entry name" value="PRibGlycinamide_synth_N"/>
</dbReference>
<keyword evidence="7 12" id="KW-0658">Purine biosynthesis</keyword>
<dbReference type="InterPro" id="IPR020560">
    <property type="entry name" value="PRibGlycinamide_synth_C-dom"/>
</dbReference>
<evidence type="ECO:0000256" key="1">
    <source>
        <dbReference type="ARBA" id="ARBA00001936"/>
    </source>
</evidence>
<comment type="pathway">
    <text evidence="3 12">Purine metabolism; IMP biosynthesis via de novo pathway; N(1)-(5-phospho-D-ribosyl)glycinamide from 5-phospho-alpha-D-ribose 1-diphosphate: step 2/2.</text>
</comment>
<evidence type="ECO:0000256" key="5">
    <source>
        <dbReference type="ARBA" id="ARBA00022598"/>
    </source>
</evidence>
<dbReference type="SMART" id="SM01210">
    <property type="entry name" value="GARS_C"/>
    <property type="match status" value="1"/>
</dbReference>
<dbReference type="Gene3D" id="3.30.470.20">
    <property type="entry name" value="ATP-grasp fold, B domain"/>
    <property type="match status" value="1"/>
</dbReference>
<keyword evidence="5 12" id="KW-0436">Ligase</keyword>
<comment type="similarity">
    <text evidence="9 12">Belongs to the GARS family.</text>
</comment>
<dbReference type="InterPro" id="IPR020561">
    <property type="entry name" value="PRibGlycinamid_synth_ATP-grasp"/>
</dbReference>
<dbReference type="InterPro" id="IPR000115">
    <property type="entry name" value="PRibGlycinamide_synth"/>
</dbReference>
<dbReference type="PANTHER" id="PTHR43472">
    <property type="entry name" value="PHOSPHORIBOSYLAMINE--GLYCINE LIGASE"/>
    <property type="match status" value="1"/>
</dbReference>
<comment type="cofactor">
    <cofactor evidence="1">
        <name>Mn(2+)</name>
        <dbReference type="ChEBI" id="CHEBI:29035"/>
    </cofactor>
</comment>
<dbReference type="PROSITE" id="PS50975">
    <property type="entry name" value="ATP_GRASP"/>
    <property type="match status" value="1"/>
</dbReference>
<dbReference type="GO" id="GO:0006189">
    <property type="term" value="P:'de novo' IMP biosynthetic process"/>
    <property type="evidence" value="ECO:0007669"/>
    <property type="project" value="UniProtKB-UniRule"/>
</dbReference>
<dbReference type="PROSITE" id="PS00184">
    <property type="entry name" value="GARS"/>
    <property type="match status" value="1"/>
</dbReference>
<sequence>MNILLIGSGGREHALAWGLARSPKLSQLSIAPGNAGTARLGQNVPISAENLSELAEFARREKIDLTVVGPEAPIVAGIRDLFERENLRIIAPTQKVSFLEGSKVQAKAFMHKHGIPTARHASFESYEDAQKFARTMQTPLVIKADGLAAGKGVAIAHSHAEAEQILTDFMIAKKFGEASQRIVIEEFLVGREFSLFVASDGVSWKLLGTAQDYKKLLDGDRGPNTGGMGSISPVPWLTEQMLHETVQKIVAPTFAALRAEHLSYEGILYFGLIWTERGPYVLEYNVRFGDPETQVLVPRFDFDLLELYGAIAERRLNDFETKLKPISAVCVVLASGGYPEHYEKGFLIEGLDALTDPNVLIFHAGTALKESRVVTSGGRVLNVVGLGASVSEARERAYAAIKQIHFPKMHYRTDIAARAT</sequence>
<dbReference type="GO" id="GO:0009113">
    <property type="term" value="P:purine nucleobase biosynthetic process"/>
    <property type="evidence" value="ECO:0007669"/>
    <property type="project" value="InterPro"/>
</dbReference>
<dbReference type="UniPathway" id="UPA00074">
    <property type="reaction ID" value="UER00125"/>
</dbReference>
<keyword evidence="6 13" id="KW-0547">Nucleotide-binding</keyword>
<dbReference type="Pfam" id="PF02844">
    <property type="entry name" value="GARS_N"/>
    <property type="match status" value="1"/>
</dbReference>
<dbReference type="PANTHER" id="PTHR43472:SF1">
    <property type="entry name" value="PHOSPHORIBOSYLAMINE--GLYCINE LIGASE, CHLOROPLASTIC"/>
    <property type="match status" value="1"/>
</dbReference>
<dbReference type="SUPFAM" id="SSF51246">
    <property type="entry name" value="Rudiment single hybrid motif"/>
    <property type="match status" value="1"/>
</dbReference>
<dbReference type="InterPro" id="IPR020559">
    <property type="entry name" value="PRibGlycinamide_synth_CS"/>
</dbReference>
<dbReference type="InterPro" id="IPR016185">
    <property type="entry name" value="PreATP-grasp_dom_sf"/>
</dbReference>
<accession>H5SRS6</accession>
<dbReference type="Gene3D" id="3.30.1490.20">
    <property type="entry name" value="ATP-grasp fold, A domain"/>
    <property type="match status" value="1"/>
</dbReference>
<dbReference type="AlphaFoldDB" id="H5SRS6"/>
<evidence type="ECO:0000256" key="10">
    <source>
        <dbReference type="ARBA" id="ARBA00042242"/>
    </source>
</evidence>
<comment type="cofactor">
    <cofactor evidence="2">
        <name>Mg(2+)</name>
        <dbReference type="ChEBI" id="CHEBI:18420"/>
    </cofactor>
</comment>
<evidence type="ECO:0000259" key="14">
    <source>
        <dbReference type="PROSITE" id="PS50975"/>
    </source>
</evidence>
<evidence type="ECO:0000256" key="8">
    <source>
        <dbReference type="ARBA" id="ARBA00022840"/>
    </source>
</evidence>
<name>H5SRS6_ACEAU</name>
<dbReference type="InterPro" id="IPR013815">
    <property type="entry name" value="ATP_grasp_subdomain_1"/>
</dbReference>
<evidence type="ECO:0000256" key="2">
    <source>
        <dbReference type="ARBA" id="ARBA00001946"/>
    </source>
</evidence>
<dbReference type="GO" id="GO:0004637">
    <property type="term" value="F:phosphoribosylamine-glycine ligase activity"/>
    <property type="evidence" value="ECO:0007669"/>
    <property type="project" value="UniProtKB-UniRule"/>
</dbReference>
<evidence type="ECO:0000256" key="13">
    <source>
        <dbReference type="PROSITE-ProRule" id="PRU00409"/>
    </source>
</evidence>
<feature type="domain" description="ATP-grasp" evidence="14">
    <location>
        <begin position="107"/>
        <end position="313"/>
    </location>
</feature>
<dbReference type="InterPro" id="IPR011054">
    <property type="entry name" value="Rudment_hybrid_motif"/>
</dbReference>
<reference evidence="15" key="2">
    <citation type="journal article" date="2012" name="PLoS ONE">
        <title>A Deeply Branching Thermophilic Bacterium with an Ancient Acetyl-CoA Pathway Dominates a Subsurface Ecosystem.</title>
        <authorList>
            <person name="Takami H."/>
            <person name="Noguchi H."/>
            <person name="Takaki Y."/>
            <person name="Uchiyama I."/>
            <person name="Toyoda A."/>
            <person name="Nishi S."/>
            <person name="Chee G.-J."/>
            <person name="Arai W."/>
            <person name="Nunoura T."/>
            <person name="Itoh T."/>
            <person name="Hattori M."/>
            <person name="Takai K."/>
        </authorList>
    </citation>
    <scope>NUCLEOTIDE SEQUENCE</scope>
</reference>
<evidence type="ECO:0000256" key="6">
    <source>
        <dbReference type="ARBA" id="ARBA00022741"/>
    </source>
</evidence>
<dbReference type="Gene3D" id="3.40.50.20">
    <property type="match status" value="1"/>
</dbReference>
<evidence type="ECO:0000256" key="3">
    <source>
        <dbReference type="ARBA" id="ARBA00005174"/>
    </source>
</evidence>
<comment type="catalytic activity">
    <reaction evidence="12">
        <text>5-phospho-beta-D-ribosylamine + glycine + ATP = N(1)-(5-phospho-beta-D-ribosyl)glycinamide + ADP + phosphate + H(+)</text>
        <dbReference type="Rhea" id="RHEA:17453"/>
        <dbReference type="ChEBI" id="CHEBI:15378"/>
        <dbReference type="ChEBI" id="CHEBI:30616"/>
        <dbReference type="ChEBI" id="CHEBI:43474"/>
        <dbReference type="ChEBI" id="CHEBI:57305"/>
        <dbReference type="ChEBI" id="CHEBI:58681"/>
        <dbReference type="ChEBI" id="CHEBI:143788"/>
        <dbReference type="ChEBI" id="CHEBI:456216"/>
        <dbReference type="EC" id="6.3.4.13"/>
    </reaction>
</comment>
<reference evidence="15" key="1">
    <citation type="journal article" date="2005" name="Environ. Microbiol.">
        <title>Genetic and functional properties of uncultivated thermophilic crenarchaeotes from a subsurface gold mine as revealed by analysis of genome fragments.</title>
        <authorList>
            <person name="Nunoura T."/>
            <person name="Hirayama H."/>
            <person name="Takami H."/>
            <person name="Oida H."/>
            <person name="Nishi S."/>
            <person name="Shimamura S."/>
            <person name="Suzuki Y."/>
            <person name="Inagaki F."/>
            <person name="Takai K."/>
            <person name="Nealson K.H."/>
            <person name="Horikoshi K."/>
        </authorList>
    </citation>
    <scope>NUCLEOTIDE SEQUENCE</scope>
</reference>
<dbReference type="HAMAP" id="MF_00138">
    <property type="entry name" value="GARS"/>
    <property type="match status" value="1"/>
</dbReference>
<dbReference type="NCBIfam" id="TIGR00877">
    <property type="entry name" value="purD"/>
    <property type="match status" value="1"/>
</dbReference>
<gene>
    <name evidence="12" type="primary">purD</name>
    <name evidence="15" type="ORF">HGMM_OP3C017</name>
</gene>
<evidence type="ECO:0000256" key="9">
    <source>
        <dbReference type="ARBA" id="ARBA00038345"/>
    </source>
</evidence>
<dbReference type="InterPro" id="IPR037123">
    <property type="entry name" value="PRibGlycinamide_synth_C_sf"/>
</dbReference>
<dbReference type="SUPFAM" id="SSF56059">
    <property type="entry name" value="Glutathione synthetase ATP-binding domain-like"/>
    <property type="match status" value="1"/>
</dbReference>
<dbReference type="Gene3D" id="3.90.600.10">
    <property type="entry name" value="Phosphoribosylglycinamide synthetase, C-terminal domain"/>
    <property type="match status" value="1"/>
</dbReference>
<dbReference type="SMART" id="SM01209">
    <property type="entry name" value="GARS_A"/>
    <property type="match status" value="1"/>
</dbReference>
<dbReference type="SUPFAM" id="SSF52440">
    <property type="entry name" value="PreATP-grasp domain"/>
    <property type="match status" value="1"/>
</dbReference>
<dbReference type="Pfam" id="PF01071">
    <property type="entry name" value="GARS_A"/>
    <property type="match status" value="1"/>
</dbReference>
<dbReference type="EC" id="6.3.4.13" evidence="4 12"/>
<evidence type="ECO:0000256" key="12">
    <source>
        <dbReference type="HAMAP-Rule" id="MF_00138"/>
    </source>
</evidence>
<dbReference type="GO" id="GO:0046872">
    <property type="term" value="F:metal ion binding"/>
    <property type="evidence" value="ECO:0007669"/>
    <property type="project" value="InterPro"/>
</dbReference>
<evidence type="ECO:0000256" key="7">
    <source>
        <dbReference type="ARBA" id="ARBA00022755"/>
    </source>
</evidence>
<dbReference type="EMBL" id="AP011802">
    <property type="protein sequence ID" value="BAL58862.1"/>
    <property type="molecule type" value="Genomic_DNA"/>
</dbReference>
<protein>
    <recommendedName>
        <fullName evidence="4 12">Phosphoribosylamine--glycine ligase</fullName>
        <ecNumber evidence="4 12">6.3.4.13</ecNumber>
    </recommendedName>
    <alternativeName>
        <fullName evidence="12">GARS</fullName>
    </alternativeName>
    <alternativeName>
        <fullName evidence="10 12">Glycinamide ribonucleotide synthetase</fullName>
    </alternativeName>
    <alternativeName>
        <fullName evidence="11 12">Phosphoribosylglycinamide synthetase</fullName>
    </alternativeName>
</protein>
<dbReference type="GO" id="GO:0005524">
    <property type="term" value="F:ATP binding"/>
    <property type="evidence" value="ECO:0007669"/>
    <property type="project" value="UniProtKB-UniRule"/>
</dbReference>